<protein>
    <recommendedName>
        <fullName evidence="8">L-type lectin-like domain-containing protein</fullName>
    </recommendedName>
</protein>
<evidence type="ECO:0000313" key="9">
    <source>
        <dbReference type="EMBL" id="CAK9438337.1"/>
    </source>
</evidence>
<reference evidence="9 10" key="1">
    <citation type="submission" date="2024-03" db="EMBL/GenBank/DDBJ databases">
        <authorList>
            <person name="Brejova B."/>
        </authorList>
    </citation>
    <scope>NUCLEOTIDE SEQUENCE [LARGE SCALE GENOMIC DNA]</scope>
    <source>
        <strain evidence="9 10">CBS 14171</strain>
    </source>
</reference>
<dbReference type="EMBL" id="OZ022407">
    <property type="protein sequence ID" value="CAK9438337.1"/>
    <property type="molecule type" value="Genomic_DNA"/>
</dbReference>
<dbReference type="Gene3D" id="2.60.120.200">
    <property type="match status" value="1"/>
</dbReference>
<evidence type="ECO:0000256" key="5">
    <source>
        <dbReference type="ARBA" id="ARBA00023136"/>
    </source>
</evidence>
<dbReference type="GeneID" id="92207757"/>
<keyword evidence="10" id="KW-1185">Reference proteome</keyword>
<feature type="transmembrane region" description="Helical" evidence="7">
    <location>
        <begin position="21"/>
        <end position="37"/>
    </location>
</feature>
<organism evidence="9 10">
    <name type="scientific">Lodderomyces beijingensis</name>
    <dbReference type="NCBI Taxonomy" id="1775926"/>
    <lineage>
        <taxon>Eukaryota</taxon>
        <taxon>Fungi</taxon>
        <taxon>Dikarya</taxon>
        <taxon>Ascomycota</taxon>
        <taxon>Saccharomycotina</taxon>
        <taxon>Pichiomycetes</taxon>
        <taxon>Debaryomycetaceae</taxon>
        <taxon>Candida/Lodderomyces clade</taxon>
        <taxon>Lodderomyces</taxon>
    </lineage>
</organism>
<dbReference type="PANTHER" id="PTHR12223">
    <property type="entry name" value="VESICULAR MANNOSE-BINDING LECTIN"/>
    <property type="match status" value="1"/>
</dbReference>
<dbReference type="Pfam" id="PF03388">
    <property type="entry name" value="Lectin_leg-like"/>
    <property type="match status" value="1"/>
</dbReference>
<feature type="transmembrane region" description="Helical" evidence="7">
    <location>
        <begin position="403"/>
        <end position="423"/>
    </location>
</feature>
<sequence>MSKRSMSPTTKSLFGSKPLQYILALVVFGSFWLIYQAKNSFGVEPADYTPEELNSLLQSKKNDIVSLKKVELVEQGLTKPFLDESQFHVRNWDLHGNTFVKNLDYIRLTSNAQHLASNMFSKRPIEAQSFEMELTFHIHNEDAKQNLVGDGLAVWFLDQPSDIGDVFGVQNKFNGLAIMMDTYKNGKRGQFPFVNLMLGDGEAMYNKGSDGYETRLAGCVAKDILNPPSKETKMRLIYIKNGYLSIDFNYHGKHEDWQNCVTLTDVQLPHVKYLGLSAETGQLFENVDILENRIFALYKPSGEFVESIDELNDLIKEQNEYEGEAANLAQVEEKVAEAKTQQGGGRHRVFKKKLNSQRRRTLTRLKNAEKRIKERERQARLDKYGDADATFIKRTFNMLIKGFNYMLFIVIVAILGWFAWIVIRIQKQKRKSKTAGLLD</sequence>
<dbReference type="RefSeq" id="XP_066829499.1">
    <property type="nucleotide sequence ID" value="XM_066972574.1"/>
</dbReference>
<name>A0ABP0ZJL5_9ASCO</name>
<evidence type="ECO:0000259" key="8">
    <source>
        <dbReference type="PROSITE" id="PS51328"/>
    </source>
</evidence>
<accession>A0ABP0ZJL5</accession>
<proteinExistence type="predicted"/>
<feature type="domain" description="L-type lectin-like" evidence="8">
    <location>
        <begin position="69"/>
        <end position="297"/>
    </location>
</feature>
<dbReference type="PROSITE" id="PS51328">
    <property type="entry name" value="L_LECTIN_LIKE"/>
    <property type="match status" value="1"/>
</dbReference>
<evidence type="ECO:0000256" key="3">
    <source>
        <dbReference type="ARBA" id="ARBA00022729"/>
    </source>
</evidence>
<evidence type="ECO:0000256" key="4">
    <source>
        <dbReference type="ARBA" id="ARBA00022989"/>
    </source>
</evidence>
<dbReference type="InterPro" id="IPR051136">
    <property type="entry name" value="Intracellular_Lectin-GPT"/>
</dbReference>
<gene>
    <name evidence="9" type="ORF">LODBEIA_P25610</name>
</gene>
<evidence type="ECO:0000256" key="6">
    <source>
        <dbReference type="SAM" id="Coils"/>
    </source>
</evidence>
<evidence type="ECO:0000256" key="1">
    <source>
        <dbReference type="ARBA" id="ARBA00004479"/>
    </source>
</evidence>
<evidence type="ECO:0000256" key="2">
    <source>
        <dbReference type="ARBA" id="ARBA00022692"/>
    </source>
</evidence>
<keyword evidence="6" id="KW-0175">Coiled coil</keyword>
<comment type="subcellular location">
    <subcellularLocation>
        <location evidence="1">Membrane</location>
        <topology evidence="1">Single-pass type I membrane protein</topology>
    </subcellularLocation>
</comment>
<keyword evidence="4 7" id="KW-1133">Transmembrane helix</keyword>
<dbReference type="PANTHER" id="PTHR12223:SF45">
    <property type="entry name" value="RE50040P"/>
    <property type="match status" value="1"/>
</dbReference>
<keyword evidence="3" id="KW-0732">Signal</keyword>
<keyword evidence="2 7" id="KW-0812">Transmembrane</keyword>
<dbReference type="InterPro" id="IPR005052">
    <property type="entry name" value="Lectin_leg"/>
</dbReference>
<evidence type="ECO:0000256" key="7">
    <source>
        <dbReference type="SAM" id="Phobius"/>
    </source>
</evidence>
<evidence type="ECO:0000313" key="10">
    <source>
        <dbReference type="Proteomes" id="UP001497383"/>
    </source>
</evidence>
<keyword evidence="5 7" id="KW-0472">Membrane</keyword>
<dbReference type="InterPro" id="IPR013320">
    <property type="entry name" value="ConA-like_dom_sf"/>
</dbReference>
<dbReference type="SUPFAM" id="SSF49899">
    <property type="entry name" value="Concanavalin A-like lectins/glucanases"/>
    <property type="match status" value="1"/>
</dbReference>
<dbReference type="CDD" id="cd07308">
    <property type="entry name" value="lectin_leg-like"/>
    <property type="match status" value="1"/>
</dbReference>
<feature type="coiled-coil region" evidence="6">
    <location>
        <begin position="311"/>
        <end position="378"/>
    </location>
</feature>
<dbReference type="Proteomes" id="UP001497383">
    <property type="component" value="Chromosome 3"/>
</dbReference>